<reference evidence="1" key="1">
    <citation type="submission" date="2022-10" db="EMBL/GenBank/DDBJ databases">
        <title>Culturing micro-colonial fungi from biological soil crusts in the Mojave desert and describing Neophaeococcomyces mojavensis, and introducing the new genera and species Taxawa tesnikishii.</title>
        <authorList>
            <person name="Kurbessoian T."/>
            <person name="Stajich J.E."/>
        </authorList>
    </citation>
    <scope>NUCLEOTIDE SEQUENCE</scope>
    <source>
        <strain evidence="1">JES_112</strain>
    </source>
</reference>
<sequence length="1525" mass="166123">MSFRSSATKIMPANSDQSRGINITRKAQDGDAGGTAPPKRSTRLRISAAGNQRLTDVDTAADSMHARPSPSSFIPPGMNNIDQSGLDNLHNAGAKPYLQTRRRQPSTNNAKLPLGPRPLDPPNPPKRYEMRVVLSDGSQTDHGFSRTTSVALNASYNDLNNCPTTLPDNPRPYNTSFHDVNDFSFAAIDPTKTVPQDRQEVDTQLSIFQEPTFNFDDFHDTITTNNGPSLSHFPLPGGGGPIQIPEVPSVPQIDQRKISQQSIIPAPTRKVSNPGGGGSLSRKGSTASTAGRTYLSKGDPLATATSGTGSALRGRRQSHFPPNAFNNTNPPPPPKAPRKSIGPGTFVPPEDGEAEVKRRPSVGGRKSSAGSDKSGKMGKPQAQSGREGSKSPRNTKTKSILVPNRNSSKDLLTPSRTPDLQKTLSLVGQTTPGKQRSGTPGRTTTPGGSKRMSVAPGHATGLGARTISPTDARRMKRMSMMPSAPPVPHRRISQAPPTPQPEPIVIRPRSTVQSPAAQNRKSVTTPSSSRTTPDPNRKSYSSGQSLSSSTSINSTTRNSTSIMLRGAQNASTSRLPTPKPRMDQNEDGVPPVPAIPKSYDSPASEIDQPFFSARSSGLANADASSESPIAIDLANAMATLDLPQPPSASSSRISQRFDQPDYPDQSQADQPNKVIERNKMSYPNLRLPPINLLPLSTPTAAKIKSFKDSKHESIDMPSTPPGARGMKTPSTPMTASKATFFARNNRVAEEPQHSIRSSTSHYALRHERNLFGEPSPSLPAFNFESEAASHRSMSPFISSSLPKASNDMGNFMRPNFNTELKRSGTQQKPNGPRAPSYSISNKTEVSTPVTEKSGGSTPLTAVNTSIQNIQRMKSETKLSDLSGNDSDAARYDNMPPPRLPASATWSNLSSKASASPTQKPSFFRSRRKTSASSSNTLDRQESSESTMTYVAAARPSLESVRSSIMTHSNRSGSILGQTSSTASRSTLRQDSPEEGVLDKDDLAAEDEMRKLASKRRDLEAAARKLDALQARAKPVKRISANTALQTINLNIFERGEIVDFPDVYFTGTRSAKKIVGDLSSTSTNFGYDDERGDYNIVEGDHLVYRYEVIDLLGKGSFGQVVRCIDHKTGLLVAIKIIRNKKRFHQQALVEVDILQKLKEWDPHKKHNVVNFDQSFYFREHLCISTDLLDMNLYEFIKIHDFRGFSLKLIRRFTKQMLASLVLLHGKRVIHCDLKPENILLAHPAHADIKVIDFGSSCFENEKVYTYIQSRFYRSPEVILGMSYGMPIDMWSLGCILAELYTGYPIFPGENEQEQLACIMEVFGPPEKHLIEKSTRKKLFFDSMGKPRLTVSSKGKRRRPSSKDLRSVLKCDDDAFLDFIARCLRWDPARRMNPHEALRHEFITGIKTAPAANRRTVIGTVNSPMKRVNTIAAVNSSSTRPLPQPPTGGLKPLVMASSIMASSPNKRAPRRQSTAVVNVNGDSAKRASHAAMSASSSGPMTRVSVQRVVNGRSDLAAAAAAASLVK</sequence>
<keyword evidence="1" id="KW-0808">Transferase</keyword>
<name>A0ACC2ZVE9_9EURO</name>
<keyword evidence="1" id="KW-0723">Serine/threonine-protein kinase</keyword>
<organism evidence="1 2">
    <name type="scientific">Neophaeococcomyces mojaviensis</name>
    <dbReference type="NCBI Taxonomy" id="3383035"/>
    <lineage>
        <taxon>Eukaryota</taxon>
        <taxon>Fungi</taxon>
        <taxon>Dikarya</taxon>
        <taxon>Ascomycota</taxon>
        <taxon>Pezizomycotina</taxon>
        <taxon>Eurotiomycetes</taxon>
        <taxon>Chaetothyriomycetidae</taxon>
        <taxon>Chaetothyriales</taxon>
        <taxon>Chaetothyriales incertae sedis</taxon>
        <taxon>Neophaeococcomyces</taxon>
    </lineage>
</organism>
<keyword evidence="2" id="KW-1185">Reference proteome</keyword>
<evidence type="ECO:0000313" key="2">
    <source>
        <dbReference type="Proteomes" id="UP001172386"/>
    </source>
</evidence>
<gene>
    <name evidence="1" type="primary">POM1</name>
    <name evidence="1" type="ORF">H2198_009158</name>
</gene>
<accession>A0ACC2ZVE9</accession>
<evidence type="ECO:0000313" key="1">
    <source>
        <dbReference type="EMBL" id="KAJ9651572.1"/>
    </source>
</evidence>
<dbReference type="EMBL" id="JAPDRQ010000248">
    <property type="protein sequence ID" value="KAJ9651572.1"/>
    <property type="molecule type" value="Genomic_DNA"/>
</dbReference>
<dbReference type="Proteomes" id="UP001172386">
    <property type="component" value="Unassembled WGS sequence"/>
</dbReference>
<proteinExistence type="predicted"/>
<dbReference type="EC" id="2.7.12.1" evidence="1"/>
<protein>
    <submittedName>
        <fullName evidence="1">Serine/threonine protein kinase, CMGC, dual-specificity</fullName>
        <ecNumber evidence="1">2.7.12.1</ecNumber>
    </submittedName>
</protein>
<comment type="caution">
    <text evidence="1">The sequence shown here is derived from an EMBL/GenBank/DDBJ whole genome shotgun (WGS) entry which is preliminary data.</text>
</comment>
<keyword evidence="1" id="KW-0418">Kinase</keyword>